<dbReference type="Pfam" id="PF05742">
    <property type="entry name" value="TANGO2"/>
    <property type="match status" value="1"/>
</dbReference>
<dbReference type="PANTHER" id="PTHR17985:SF8">
    <property type="entry name" value="TRANSPORT AND GOLGI ORGANIZATION PROTEIN 2 HOMOLOG"/>
    <property type="match status" value="1"/>
</dbReference>
<organism evidence="1 2">
    <name type="scientific">Thiorhodococcus mannitoliphagus</name>
    <dbReference type="NCBI Taxonomy" id="329406"/>
    <lineage>
        <taxon>Bacteria</taxon>
        <taxon>Pseudomonadati</taxon>
        <taxon>Pseudomonadota</taxon>
        <taxon>Gammaproteobacteria</taxon>
        <taxon>Chromatiales</taxon>
        <taxon>Chromatiaceae</taxon>
        <taxon>Thiorhodococcus</taxon>
    </lineage>
</organism>
<reference evidence="2" key="1">
    <citation type="journal article" date="2020" name="Microbiol. Resour. Announc.">
        <title>Draft Genome Sequences of Thiorhodococcus mannitoliphagus and Thiorhodococcus minor, Purple Sulfur Photosynthetic Bacteria in the Gammaproteobacterial Family Chromatiaceae.</title>
        <authorList>
            <person name="Aviles F.A."/>
            <person name="Meyer T.E."/>
            <person name="Kyndt J.A."/>
        </authorList>
    </citation>
    <scope>NUCLEOTIDE SEQUENCE [LARGE SCALE GENOMIC DNA]</scope>
    <source>
        <strain evidence="2">DSM 18266</strain>
    </source>
</reference>
<dbReference type="AlphaFoldDB" id="A0A6P1DWD3"/>
<protein>
    <submittedName>
        <fullName evidence="1">NRDE family protein</fullName>
    </submittedName>
</protein>
<accession>A0A6P1DWD3</accession>
<dbReference type="PANTHER" id="PTHR17985">
    <property type="entry name" value="SER/THR-RICH PROTEIN T10 IN DGCR REGION"/>
    <property type="match status" value="1"/>
</dbReference>
<dbReference type="Proteomes" id="UP000471640">
    <property type="component" value="Unassembled WGS sequence"/>
</dbReference>
<comment type="caution">
    <text evidence="1">The sequence shown here is derived from an EMBL/GenBank/DDBJ whole genome shotgun (WGS) entry which is preliminary data.</text>
</comment>
<proteinExistence type="predicted"/>
<reference evidence="1 2" key="2">
    <citation type="submission" date="2020-02" db="EMBL/GenBank/DDBJ databases">
        <title>Genome sequences of Thiorhodococcus mannitoliphagus and Thiorhodococcus minor, purple sulfur photosynthetic bacteria in the gammaproteobacterial family, Chromatiaceae.</title>
        <authorList>
            <person name="Aviles F.A."/>
            <person name="Meyer T.E."/>
            <person name="Kyndt J.A."/>
        </authorList>
    </citation>
    <scope>NUCLEOTIDE SEQUENCE [LARGE SCALE GENOMIC DNA]</scope>
    <source>
        <strain evidence="1 2">DSM 18266</strain>
    </source>
</reference>
<dbReference type="InterPro" id="IPR008551">
    <property type="entry name" value="TANGO2"/>
</dbReference>
<name>A0A6P1DWD3_9GAMM</name>
<dbReference type="RefSeq" id="WP_164655119.1">
    <property type="nucleotide sequence ID" value="NZ_JAAIJR010000079.1"/>
</dbReference>
<gene>
    <name evidence="1" type="ORF">G3480_17190</name>
</gene>
<evidence type="ECO:0000313" key="1">
    <source>
        <dbReference type="EMBL" id="NEX22019.1"/>
    </source>
</evidence>
<keyword evidence="2" id="KW-1185">Reference proteome</keyword>
<dbReference type="EMBL" id="JAAIJR010000079">
    <property type="protein sequence ID" value="NEX22019.1"/>
    <property type="molecule type" value="Genomic_DNA"/>
</dbReference>
<sequence>MCTLVILIRPGHAWPILIAANRDEMAERASLPPARHWDDRPEVVGGLDVEAGGSWLGVNDHGVVAAVLNREGTLGSLAGKRSRGELVLEALDHAEAGEAVRALAELEPRAYRPFNLVVADPSGAYWLRHAGDGDIGVFSMSAGLHLLSGTDLDDAAHPRIAAYAPRFARAAEPDPDRGDWHAWKALLADRSEPEQDAAMLFERPDGFRTRSSALIAIPAYPGFQSRPLWLHAERGSEDETFRAVM</sequence>
<dbReference type="Gene3D" id="3.60.60.10">
    <property type="entry name" value="Penicillin V Acylase, Chain A"/>
    <property type="match status" value="1"/>
</dbReference>
<evidence type="ECO:0000313" key="2">
    <source>
        <dbReference type="Proteomes" id="UP000471640"/>
    </source>
</evidence>